<accession>A0A1G6NK53</accession>
<dbReference type="InterPro" id="IPR011075">
    <property type="entry name" value="TetR_C"/>
</dbReference>
<gene>
    <name evidence="6" type="ORF">SAMN05444580_101566</name>
</gene>
<evidence type="ECO:0000256" key="4">
    <source>
        <dbReference type="PROSITE-ProRule" id="PRU00335"/>
    </source>
</evidence>
<evidence type="ECO:0000256" key="2">
    <source>
        <dbReference type="ARBA" id="ARBA00023125"/>
    </source>
</evidence>
<sequence>MDLAVLQATVDLLVESGYQKTTIQAIARRAQVSAPAIYRRWATREMIIEDAIFQLQTGDVPPATEDLHADLLAWTRQFLDRTADPAARSAIPGLLSAYHHHDGVHERLVQRAELPIRTALVARVLKEVPNPGPEAAATAETVFDLLVSATMIRGVSRGYEDADEWCRRIADALYALIRTLS</sequence>
<dbReference type="SUPFAM" id="SSF48498">
    <property type="entry name" value="Tetracyclin repressor-like, C-terminal domain"/>
    <property type="match status" value="1"/>
</dbReference>
<feature type="DNA-binding region" description="H-T-H motif" evidence="4">
    <location>
        <begin position="22"/>
        <end position="41"/>
    </location>
</feature>
<dbReference type="EMBL" id="FNAB01000001">
    <property type="protein sequence ID" value="SDC68041.1"/>
    <property type="molecule type" value="Genomic_DNA"/>
</dbReference>
<dbReference type="PROSITE" id="PS50977">
    <property type="entry name" value="HTH_TETR_2"/>
    <property type="match status" value="1"/>
</dbReference>
<dbReference type="InterPro" id="IPR036271">
    <property type="entry name" value="Tet_transcr_reg_TetR-rel_C_sf"/>
</dbReference>
<proteinExistence type="predicted"/>
<dbReference type="PRINTS" id="PR00455">
    <property type="entry name" value="HTHTETR"/>
</dbReference>
<dbReference type="GO" id="GO:0000976">
    <property type="term" value="F:transcription cis-regulatory region binding"/>
    <property type="evidence" value="ECO:0007669"/>
    <property type="project" value="TreeGrafter"/>
</dbReference>
<dbReference type="GO" id="GO:0003700">
    <property type="term" value="F:DNA-binding transcription factor activity"/>
    <property type="evidence" value="ECO:0007669"/>
    <property type="project" value="TreeGrafter"/>
</dbReference>
<keyword evidence="7" id="KW-1185">Reference proteome</keyword>
<dbReference type="PANTHER" id="PTHR30055">
    <property type="entry name" value="HTH-TYPE TRANSCRIPTIONAL REGULATOR RUTR"/>
    <property type="match status" value="1"/>
</dbReference>
<keyword evidence="3" id="KW-0804">Transcription</keyword>
<dbReference type="STRING" id="168276.SAMN05444580_101566"/>
<dbReference type="Proteomes" id="UP000199417">
    <property type="component" value="Unassembled WGS sequence"/>
</dbReference>
<evidence type="ECO:0000313" key="6">
    <source>
        <dbReference type="EMBL" id="SDC68041.1"/>
    </source>
</evidence>
<name>A0A1G6NK53_9NOCA</name>
<dbReference type="SUPFAM" id="SSF46689">
    <property type="entry name" value="Homeodomain-like"/>
    <property type="match status" value="1"/>
</dbReference>
<protein>
    <submittedName>
        <fullName evidence="6">DNA-binding transcriptional regulator, AcrR family</fullName>
    </submittedName>
</protein>
<keyword evidence="2 4" id="KW-0238">DNA-binding</keyword>
<dbReference type="Pfam" id="PF00440">
    <property type="entry name" value="TetR_N"/>
    <property type="match status" value="1"/>
</dbReference>
<dbReference type="InterPro" id="IPR009057">
    <property type="entry name" value="Homeodomain-like_sf"/>
</dbReference>
<evidence type="ECO:0000256" key="3">
    <source>
        <dbReference type="ARBA" id="ARBA00023163"/>
    </source>
</evidence>
<dbReference type="InterPro" id="IPR050109">
    <property type="entry name" value="HTH-type_TetR-like_transc_reg"/>
</dbReference>
<evidence type="ECO:0000259" key="5">
    <source>
        <dbReference type="PROSITE" id="PS50977"/>
    </source>
</evidence>
<dbReference type="Pfam" id="PF16859">
    <property type="entry name" value="TetR_C_11"/>
    <property type="match status" value="1"/>
</dbReference>
<evidence type="ECO:0000256" key="1">
    <source>
        <dbReference type="ARBA" id="ARBA00023015"/>
    </source>
</evidence>
<dbReference type="AlphaFoldDB" id="A0A1G6NK53"/>
<dbReference type="Gene3D" id="1.10.357.10">
    <property type="entry name" value="Tetracycline Repressor, domain 2"/>
    <property type="match status" value="1"/>
</dbReference>
<dbReference type="InterPro" id="IPR001647">
    <property type="entry name" value="HTH_TetR"/>
</dbReference>
<evidence type="ECO:0000313" key="7">
    <source>
        <dbReference type="Proteomes" id="UP000199417"/>
    </source>
</evidence>
<feature type="domain" description="HTH tetR-type" evidence="5">
    <location>
        <begin position="1"/>
        <end position="59"/>
    </location>
</feature>
<reference evidence="6 7" key="1">
    <citation type="submission" date="2016-10" db="EMBL/GenBank/DDBJ databases">
        <authorList>
            <person name="de Groot N.N."/>
        </authorList>
    </citation>
    <scope>NUCLEOTIDE SEQUENCE [LARGE SCALE GENOMIC DNA]</scope>
    <source>
        <strain evidence="6 7">JCM 11308</strain>
    </source>
</reference>
<keyword evidence="1" id="KW-0805">Transcription regulation</keyword>
<dbReference type="PANTHER" id="PTHR30055:SF234">
    <property type="entry name" value="HTH-TYPE TRANSCRIPTIONAL REGULATOR BETI"/>
    <property type="match status" value="1"/>
</dbReference>
<organism evidence="6 7">
    <name type="scientific">Rhodococcus tukisamuensis</name>
    <dbReference type="NCBI Taxonomy" id="168276"/>
    <lineage>
        <taxon>Bacteria</taxon>
        <taxon>Bacillati</taxon>
        <taxon>Actinomycetota</taxon>
        <taxon>Actinomycetes</taxon>
        <taxon>Mycobacteriales</taxon>
        <taxon>Nocardiaceae</taxon>
        <taxon>Rhodococcus</taxon>
    </lineage>
</organism>